<feature type="chain" id="PRO_5001979948" evidence="2">
    <location>
        <begin position="17"/>
        <end position="177"/>
    </location>
</feature>
<reference evidence="3 4" key="1">
    <citation type="journal article" date="2015" name="Genome Announc.">
        <title>Draft Genome Sequence and Gene Annotation of the Entomopathogenic Fungus Verticillium hemipterigenum.</title>
        <authorList>
            <person name="Horn F."/>
            <person name="Habel A."/>
            <person name="Scharf D.H."/>
            <person name="Dworschak J."/>
            <person name="Brakhage A.A."/>
            <person name="Guthke R."/>
            <person name="Hertweck C."/>
            <person name="Linde J."/>
        </authorList>
    </citation>
    <scope>NUCLEOTIDE SEQUENCE [LARGE SCALE GENOMIC DNA]</scope>
</reference>
<dbReference type="EMBL" id="CDHN01000005">
    <property type="protein sequence ID" value="CEJ92775.1"/>
    <property type="molecule type" value="Genomic_DNA"/>
</dbReference>
<evidence type="ECO:0000313" key="3">
    <source>
        <dbReference type="EMBL" id="CEJ92775.1"/>
    </source>
</evidence>
<name>A0A0A1TN58_9HYPO</name>
<proteinExistence type="predicted"/>
<evidence type="ECO:0000256" key="1">
    <source>
        <dbReference type="SAM" id="MobiDB-lite"/>
    </source>
</evidence>
<organism evidence="3 4">
    <name type="scientific">[Torrubiella] hemipterigena</name>
    <dbReference type="NCBI Taxonomy" id="1531966"/>
    <lineage>
        <taxon>Eukaryota</taxon>
        <taxon>Fungi</taxon>
        <taxon>Dikarya</taxon>
        <taxon>Ascomycota</taxon>
        <taxon>Pezizomycotina</taxon>
        <taxon>Sordariomycetes</taxon>
        <taxon>Hypocreomycetidae</taxon>
        <taxon>Hypocreales</taxon>
        <taxon>Clavicipitaceae</taxon>
        <taxon>Clavicipitaceae incertae sedis</taxon>
        <taxon>'Torrubiella' clade</taxon>
    </lineage>
</organism>
<keyword evidence="2" id="KW-0732">Signal</keyword>
<dbReference type="AlphaFoldDB" id="A0A0A1TN58"/>
<evidence type="ECO:0000313" key="4">
    <source>
        <dbReference type="Proteomes" id="UP000039046"/>
    </source>
</evidence>
<dbReference type="HOGENOM" id="CLU_1518909_0_0_1"/>
<keyword evidence="4" id="KW-1185">Reference proteome</keyword>
<sequence>MRATLLAAALAGAVTAFEYNLLMGSIIEEHHAAQVAAGTEAQDEGCANLLIQAMEIIPTPAPDFIDALSAGQIDGQCPMTAPVRLKSEIDSFSKDINSWASNIMSTLHKSKECGFTQSEVPTPTTDCPVQYIEETAVPEAEDAEDAATDDKTDEAAGEETQERVEGKTEEKVEKDEL</sequence>
<feature type="region of interest" description="Disordered" evidence="1">
    <location>
        <begin position="135"/>
        <end position="177"/>
    </location>
</feature>
<dbReference type="OrthoDB" id="428342at2759"/>
<dbReference type="Proteomes" id="UP000039046">
    <property type="component" value="Unassembled WGS sequence"/>
</dbReference>
<gene>
    <name evidence="3" type="ORF">VHEMI08406</name>
</gene>
<feature type="signal peptide" evidence="2">
    <location>
        <begin position="1"/>
        <end position="16"/>
    </location>
</feature>
<feature type="compositionally biased region" description="Basic and acidic residues" evidence="1">
    <location>
        <begin position="148"/>
        <end position="177"/>
    </location>
</feature>
<evidence type="ECO:0000256" key="2">
    <source>
        <dbReference type="SAM" id="SignalP"/>
    </source>
</evidence>
<protein>
    <submittedName>
        <fullName evidence="3">Uncharacterized protein</fullName>
    </submittedName>
</protein>
<accession>A0A0A1TN58</accession>